<dbReference type="EMBL" id="CP096567">
    <property type="protein sequence ID" value="UPU46544.1"/>
    <property type="molecule type" value="Genomic_DNA"/>
</dbReference>
<proteinExistence type="predicted"/>
<comment type="subcellular location">
    <subcellularLocation>
        <location evidence="1">Membrane</location>
        <topology evidence="1">Multi-pass membrane protein</topology>
    </subcellularLocation>
</comment>
<gene>
    <name evidence="7" type="ORF">M0639_33015</name>
</gene>
<keyword evidence="8" id="KW-1185">Reference proteome</keyword>
<keyword evidence="7" id="KW-0614">Plasmid</keyword>
<evidence type="ECO:0000313" key="8">
    <source>
        <dbReference type="Proteomes" id="UP000831484"/>
    </source>
</evidence>
<reference evidence="8" key="1">
    <citation type="journal article" date="2022" name="Environ. Microbiol.">
        <title>Functional analysis, diversity, and distribution of carbendazim hydrolases MheI and CbmA, responsible for the initial step in carbendazim degradation.</title>
        <authorList>
            <person name="Zhang M."/>
            <person name="Bai X."/>
            <person name="Li Q."/>
            <person name="Zhang L."/>
            <person name="Zhu Q."/>
            <person name="Gao S."/>
            <person name="Ke Z."/>
            <person name="Jiang M."/>
            <person name="Hu J."/>
            <person name="Qiu J."/>
            <person name="Hong Q."/>
        </authorList>
    </citation>
    <scope>NUCLEOTIDE SEQUENCE [LARGE SCALE GENOMIC DNA]</scope>
    <source>
        <strain evidence="8">djl-6</strain>
    </source>
</reference>
<evidence type="ECO:0000256" key="2">
    <source>
        <dbReference type="ARBA" id="ARBA00022692"/>
    </source>
</evidence>
<feature type="domain" description="GtrA/DPMS transmembrane" evidence="6">
    <location>
        <begin position="32"/>
        <end position="141"/>
    </location>
</feature>
<feature type="transmembrane region" description="Helical" evidence="5">
    <location>
        <begin position="138"/>
        <end position="157"/>
    </location>
</feature>
<feature type="transmembrane region" description="Helical" evidence="5">
    <location>
        <begin position="63"/>
        <end position="85"/>
    </location>
</feature>
<dbReference type="RefSeq" id="WP_003944671.1">
    <property type="nucleotide sequence ID" value="NZ_CP096567.1"/>
</dbReference>
<evidence type="ECO:0000259" key="6">
    <source>
        <dbReference type="Pfam" id="PF04138"/>
    </source>
</evidence>
<evidence type="ECO:0000256" key="5">
    <source>
        <dbReference type="SAM" id="Phobius"/>
    </source>
</evidence>
<accession>A0AB38RP44</accession>
<keyword evidence="3 5" id="KW-1133">Transmembrane helix</keyword>
<evidence type="ECO:0000256" key="4">
    <source>
        <dbReference type="ARBA" id="ARBA00023136"/>
    </source>
</evidence>
<organism evidence="7 8">
    <name type="scientific">Rhodococcus qingshengii JCM 15477</name>
    <dbReference type="NCBI Taxonomy" id="1303681"/>
    <lineage>
        <taxon>Bacteria</taxon>
        <taxon>Bacillati</taxon>
        <taxon>Actinomycetota</taxon>
        <taxon>Actinomycetes</taxon>
        <taxon>Mycobacteriales</taxon>
        <taxon>Nocardiaceae</taxon>
        <taxon>Rhodococcus</taxon>
        <taxon>Rhodococcus erythropolis group</taxon>
    </lineage>
</organism>
<keyword evidence="4 5" id="KW-0472">Membrane</keyword>
<dbReference type="InterPro" id="IPR007267">
    <property type="entry name" value="GtrA_DPMS_TM"/>
</dbReference>
<keyword evidence="2 5" id="KW-0812">Transmembrane</keyword>
<dbReference type="Proteomes" id="UP000831484">
    <property type="component" value="Plasmid pdjl-6-4"/>
</dbReference>
<dbReference type="GO" id="GO:0016020">
    <property type="term" value="C:membrane"/>
    <property type="evidence" value="ECO:0007669"/>
    <property type="project" value="UniProtKB-SubCell"/>
</dbReference>
<feature type="transmembrane region" description="Helical" evidence="5">
    <location>
        <begin position="33"/>
        <end position="51"/>
    </location>
</feature>
<dbReference type="Pfam" id="PF04138">
    <property type="entry name" value="GtrA_DPMS_TM"/>
    <property type="match status" value="1"/>
</dbReference>
<dbReference type="GO" id="GO:0000271">
    <property type="term" value="P:polysaccharide biosynthetic process"/>
    <property type="evidence" value="ECO:0007669"/>
    <property type="project" value="InterPro"/>
</dbReference>
<name>A0AB38RP44_RHOSG</name>
<geneLocation type="plasmid" evidence="7 8">
    <name>pdjl-6-4</name>
</geneLocation>
<sequence>MTSALTILSQALVYALPQRWIARLLRYPEAVKFLLIATAGTMATTTLFSILKWTALTDNPVTAHMLAALISAVYAYILCLAWSFADIDHASGGRWAATFFALMAVSITLGAIPLWIARYHLELREPHVHALTETASDFVASTVVGAFLSTWFLWHAWQRVRSTSAADFDAAAVPATERLDPPA</sequence>
<dbReference type="AlphaFoldDB" id="A0AB38RP44"/>
<evidence type="ECO:0000256" key="1">
    <source>
        <dbReference type="ARBA" id="ARBA00004141"/>
    </source>
</evidence>
<evidence type="ECO:0000313" key="7">
    <source>
        <dbReference type="EMBL" id="UPU46544.1"/>
    </source>
</evidence>
<feature type="transmembrane region" description="Helical" evidence="5">
    <location>
        <begin position="97"/>
        <end position="117"/>
    </location>
</feature>
<protein>
    <submittedName>
        <fullName evidence="7">GtrA family protein</fullName>
    </submittedName>
</protein>
<evidence type="ECO:0000256" key="3">
    <source>
        <dbReference type="ARBA" id="ARBA00022989"/>
    </source>
</evidence>